<dbReference type="RefSeq" id="WP_110311478.1">
    <property type="nucleotide sequence ID" value="NZ_QICL01000020.1"/>
</dbReference>
<dbReference type="OrthoDB" id="1493636at2"/>
<evidence type="ECO:0000256" key="3">
    <source>
        <dbReference type="ARBA" id="ARBA00023172"/>
    </source>
</evidence>
<gene>
    <name evidence="5" type="ORF">CLV62_12029</name>
</gene>
<evidence type="ECO:0000256" key="1">
    <source>
        <dbReference type="ARBA" id="ARBA00008857"/>
    </source>
</evidence>
<dbReference type="InterPro" id="IPR011010">
    <property type="entry name" value="DNA_brk_join_enz"/>
</dbReference>
<dbReference type="GO" id="GO:0015074">
    <property type="term" value="P:DNA integration"/>
    <property type="evidence" value="ECO:0007669"/>
    <property type="project" value="InterPro"/>
</dbReference>
<organism evidence="5 6">
    <name type="scientific">Dysgonomonas alginatilytica</name>
    <dbReference type="NCBI Taxonomy" id="1605892"/>
    <lineage>
        <taxon>Bacteria</taxon>
        <taxon>Pseudomonadati</taxon>
        <taxon>Bacteroidota</taxon>
        <taxon>Bacteroidia</taxon>
        <taxon>Bacteroidales</taxon>
        <taxon>Dysgonomonadaceae</taxon>
        <taxon>Dysgonomonas</taxon>
    </lineage>
</organism>
<evidence type="ECO:0000313" key="5">
    <source>
        <dbReference type="EMBL" id="PXV62341.1"/>
    </source>
</evidence>
<reference evidence="5 6" key="1">
    <citation type="submission" date="2018-03" db="EMBL/GenBank/DDBJ databases">
        <title>Genomic Encyclopedia of Archaeal and Bacterial Type Strains, Phase II (KMG-II): from individual species to whole genera.</title>
        <authorList>
            <person name="Goeker M."/>
        </authorList>
    </citation>
    <scope>NUCLEOTIDE SEQUENCE [LARGE SCALE GENOMIC DNA]</scope>
    <source>
        <strain evidence="5 6">DSM 100214</strain>
    </source>
</reference>
<dbReference type="PROSITE" id="PS51898">
    <property type="entry name" value="TYR_RECOMBINASE"/>
    <property type="match status" value="1"/>
</dbReference>
<accession>A0A2V3PMY6</accession>
<dbReference type="EMBL" id="QICL01000020">
    <property type="protein sequence ID" value="PXV62341.1"/>
    <property type="molecule type" value="Genomic_DNA"/>
</dbReference>
<evidence type="ECO:0000259" key="4">
    <source>
        <dbReference type="PROSITE" id="PS51898"/>
    </source>
</evidence>
<dbReference type="PANTHER" id="PTHR30349:SF64">
    <property type="entry name" value="PROPHAGE INTEGRASE INTD-RELATED"/>
    <property type="match status" value="1"/>
</dbReference>
<dbReference type="Pfam" id="PF13102">
    <property type="entry name" value="Phage_int_SAM_5"/>
    <property type="match status" value="1"/>
</dbReference>
<protein>
    <submittedName>
        <fullName evidence="5">Phage integrase family protein</fullName>
    </submittedName>
</protein>
<dbReference type="InterPro" id="IPR050090">
    <property type="entry name" value="Tyrosine_recombinase_XerCD"/>
</dbReference>
<dbReference type="SUPFAM" id="SSF56349">
    <property type="entry name" value="DNA breaking-rejoining enzymes"/>
    <property type="match status" value="1"/>
</dbReference>
<keyword evidence="6" id="KW-1185">Reference proteome</keyword>
<dbReference type="GO" id="GO:0006310">
    <property type="term" value="P:DNA recombination"/>
    <property type="evidence" value="ECO:0007669"/>
    <property type="project" value="UniProtKB-KW"/>
</dbReference>
<dbReference type="InterPro" id="IPR013762">
    <property type="entry name" value="Integrase-like_cat_sf"/>
</dbReference>
<dbReference type="AlphaFoldDB" id="A0A2V3PMY6"/>
<dbReference type="PANTHER" id="PTHR30349">
    <property type="entry name" value="PHAGE INTEGRASE-RELATED"/>
    <property type="match status" value="1"/>
</dbReference>
<keyword evidence="3" id="KW-0233">DNA recombination</keyword>
<dbReference type="Gene3D" id="1.10.443.10">
    <property type="entry name" value="Intergrase catalytic core"/>
    <property type="match status" value="1"/>
</dbReference>
<dbReference type="InterPro" id="IPR010998">
    <property type="entry name" value="Integrase_recombinase_N"/>
</dbReference>
<keyword evidence="2" id="KW-0238">DNA-binding</keyword>
<comment type="similarity">
    <text evidence="1">Belongs to the 'phage' integrase family.</text>
</comment>
<evidence type="ECO:0000256" key="2">
    <source>
        <dbReference type="ARBA" id="ARBA00023125"/>
    </source>
</evidence>
<dbReference type="Pfam" id="PF00589">
    <property type="entry name" value="Phage_integrase"/>
    <property type="match status" value="1"/>
</dbReference>
<dbReference type="Gene3D" id="1.10.150.130">
    <property type="match status" value="1"/>
</dbReference>
<sequence>MKRNRTKKQIDKFEVAFYNKYPDYSKATIKCLKTYNSGKNVDWDDFTKLFLIRFVSYLHTILSPNSVRTYCARIKSLLNDYVESVELPCRDFRKILSVKEVDTHNVYLTNEEIQKLIDYQPHNIRERVVRNQFVNSCLTGLRFSDVTELDETNIVENEILIMCRSQKTKNVVFTANNKITAKYILECVGHKYSAQTYNRTIREICKKVGINDIVRVIQAGIEIRGEKYRFITSHTARHSFATNLHKATRNLMLVCKCMGHSDVKQTQRYINMDDTNSAAVAEYASMFTFKNN</sequence>
<comment type="caution">
    <text evidence="5">The sequence shown here is derived from an EMBL/GenBank/DDBJ whole genome shotgun (WGS) entry which is preliminary data.</text>
</comment>
<evidence type="ECO:0000313" key="6">
    <source>
        <dbReference type="Proteomes" id="UP000247973"/>
    </source>
</evidence>
<dbReference type="InterPro" id="IPR025269">
    <property type="entry name" value="SAM-like_dom"/>
</dbReference>
<dbReference type="Proteomes" id="UP000247973">
    <property type="component" value="Unassembled WGS sequence"/>
</dbReference>
<dbReference type="GO" id="GO:0003677">
    <property type="term" value="F:DNA binding"/>
    <property type="evidence" value="ECO:0007669"/>
    <property type="project" value="UniProtKB-KW"/>
</dbReference>
<dbReference type="InterPro" id="IPR002104">
    <property type="entry name" value="Integrase_catalytic"/>
</dbReference>
<feature type="domain" description="Tyr recombinase" evidence="4">
    <location>
        <begin position="103"/>
        <end position="282"/>
    </location>
</feature>
<name>A0A2V3PMY6_9BACT</name>
<proteinExistence type="inferred from homology"/>